<evidence type="ECO:0000313" key="7">
    <source>
        <dbReference type="EMBL" id="OBZ80872.1"/>
    </source>
</evidence>
<keyword evidence="5" id="KW-0175">Coiled coil</keyword>
<keyword evidence="4" id="KW-0206">Cytoskeleton</keyword>
<organism evidence="7 8">
    <name type="scientific">Choanephora cucurbitarum</name>
    <dbReference type="NCBI Taxonomy" id="101091"/>
    <lineage>
        <taxon>Eukaryota</taxon>
        <taxon>Fungi</taxon>
        <taxon>Fungi incertae sedis</taxon>
        <taxon>Mucoromycota</taxon>
        <taxon>Mucoromycotina</taxon>
        <taxon>Mucoromycetes</taxon>
        <taxon>Mucorales</taxon>
        <taxon>Mucorineae</taxon>
        <taxon>Choanephoraceae</taxon>
        <taxon>Choanephoroideae</taxon>
        <taxon>Choanephora</taxon>
    </lineage>
</organism>
<dbReference type="Proteomes" id="UP000093000">
    <property type="component" value="Unassembled WGS sequence"/>
</dbReference>
<gene>
    <name evidence="7" type="primary">cdc15_0</name>
    <name evidence="7" type="ORF">A0J61_11079</name>
</gene>
<proteinExistence type="predicted"/>
<accession>A0A1C7MVL8</accession>
<comment type="subcellular location">
    <subcellularLocation>
        <location evidence="1">Cytoplasm</location>
        <location evidence="1">Cytoskeleton</location>
    </subcellularLocation>
</comment>
<dbReference type="PANTHER" id="PTHR23065">
    <property type="entry name" value="PROLINE-SERINE-THREONINE PHOSPHATASE INTERACTING PROTEIN 1"/>
    <property type="match status" value="1"/>
</dbReference>
<keyword evidence="3" id="KW-0597">Phosphoprotein</keyword>
<dbReference type="PROSITE" id="PS51741">
    <property type="entry name" value="F_BAR"/>
    <property type="match status" value="1"/>
</dbReference>
<keyword evidence="2" id="KW-0963">Cytoplasm</keyword>
<protein>
    <submittedName>
        <fullName evidence="7">Cell division control protein 15</fullName>
    </submittedName>
</protein>
<dbReference type="SUPFAM" id="SSF103657">
    <property type="entry name" value="BAR/IMD domain-like"/>
    <property type="match status" value="1"/>
</dbReference>
<dbReference type="InterPro" id="IPR031160">
    <property type="entry name" value="F_BAR_dom"/>
</dbReference>
<evidence type="ECO:0000256" key="3">
    <source>
        <dbReference type="ARBA" id="ARBA00022553"/>
    </source>
</evidence>
<reference evidence="7 8" key="1">
    <citation type="submission" date="2016-03" db="EMBL/GenBank/DDBJ databases">
        <title>Choanephora cucurbitarum.</title>
        <authorList>
            <person name="Min B."/>
            <person name="Park H."/>
            <person name="Park J.-H."/>
            <person name="Shin H.-D."/>
            <person name="Choi I.-G."/>
        </authorList>
    </citation>
    <scope>NUCLEOTIDE SEQUENCE [LARGE SCALE GENOMIC DNA]</scope>
    <source>
        <strain evidence="7 8">KUS-F28377</strain>
    </source>
</reference>
<dbReference type="OrthoDB" id="19092at2759"/>
<name>A0A1C7MVL8_9FUNG</name>
<dbReference type="PANTHER" id="PTHR23065:SF7">
    <property type="entry name" value="NOSTRIN, ISOFORM H"/>
    <property type="match status" value="1"/>
</dbReference>
<dbReference type="Pfam" id="PF00611">
    <property type="entry name" value="FCH"/>
    <property type="match status" value="1"/>
</dbReference>
<dbReference type="GO" id="GO:0007010">
    <property type="term" value="P:cytoskeleton organization"/>
    <property type="evidence" value="ECO:0007669"/>
    <property type="project" value="TreeGrafter"/>
</dbReference>
<evidence type="ECO:0000256" key="5">
    <source>
        <dbReference type="PROSITE-ProRule" id="PRU01077"/>
    </source>
</evidence>
<dbReference type="InterPro" id="IPR027267">
    <property type="entry name" value="AH/BAR_dom_sf"/>
</dbReference>
<keyword evidence="7" id="KW-0131">Cell cycle</keyword>
<evidence type="ECO:0000259" key="6">
    <source>
        <dbReference type="PROSITE" id="PS51741"/>
    </source>
</evidence>
<dbReference type="InterPro" id="IPR001060">
    <property type="entry name" value="FCH_dom"/>
</dbReference>
<comment type="caution">
    <text evidence="7">The sequence shown here is derived from an EMBL/GenBank/DDBJ whole genome shotgun (WGS) entry which is preliminary data.</text>
</comment>
<dbReference type="STRING" id="101091.A0A1C7MVL8"/>
<dbReference type="GO" id="GO:0032153">
    <property type="term" value="C:cell division site"/>
    <property type="evidence" value="ECO:0007669"/>
    <property type="project" value="TreeGrafter"/>
</dbReference>
<sequence>MPPNAQTEAIVENDEQLSLTQHFWSKDKSGMHQLIQYIQSTHQDLKEILEIYMERACIEQEFGEKLAALAAKDRLKTTKQEKNHMNTTQSALAAISNELQKTAECHLSLSCNLKDQVADEVDRKIKEYHTLLDKWIESLDQLGDEKKEKITELLKIRSKYLKEHELSNGQTTSNMALLKEQYKALVEQVDQIAHEWNSTWTEACEVMEAMEEDRVELIKSNVWEYANLASATLLVQDESCESIRKQLEKCSFERDLRQCITLHSTGSTIPTTNDYVTEMMREQKRKQQTNRPKLPVKPA</sequence>
<evidence type="ECO:0000313" key="8">
    <source>
        <dbReference type="Proteomes" id="UP000093000"/>
    </source>
</evidence>
<feature type="domain" description="F-BAR" evidence="6">
    <location>
        <begin position="17"/>
        <end position="255"/>
    </location>
</feature>
<dbReference type="EMBL" id="LUGH01001654">
    <property type="protein sequence ID" value="OBZ80872.1"/>
    <property type="molecule type" value="Genomic_DNA"/>
</dbReference>
<dbReference type="GO" id="GO:0051301">
    <property type="term" value="P:cell division"/>
    <property type="evidence" value="ECO:0007669"/>
    <property type="project" value="UniProtKB-KW"/>
</dbReference>
<evidence type="ECO:0000256" key="4">
    <source>
        <dbReference type="ARBA" id="ARBA00023212"/>
    </source>
</evidence>
<dbReference type="GO" id="GO:0043226">
    <property type="term" value="C:organelle"/>
    <property type="evidence" value="ECO:0007669"/>
    <property type="project" value="UniProtKB-ARBA"/>
</dbReference>
<keyword evidence="7" id="KW-0132">Cell division</keyword>
<dbReference type="SMART" id="SM00055">
    <property type="entry name" value="FCH"/>
    <property type="match status" value="1"/>
</dbReference>
<keyword evidence="8" id="KW-1185">Reference proteome</keyword>
<dbReference type="GO" id="GO:0005737">
    <property type="term" value="C:cytoplasm"/>
    <property type="evidence" value="ECO:0007669"/>
    <property type="project" value="TreeGrafter"/>
</dbReference>
<dbReference type="Gene3D" id="1.20.1270.60">
    <property type="entry name" value="Arfaptin homology (AH) domain/BAR domain"/>
    <property type="match status" value="1"/>
</dbReference>
<evidence type="ECO:0000256" key="2">
    <source>
        <dbReference type="ARBA" id="ARBA00022490"/>
    </source>
</evidence>
<dbReference type="AlphaFoldDB" id="A0A1C7MVL8"/>
<feature type="non-terminal residue" evidence="7">
    <location>
        <position position="299"/>
    </location>
</feature>
<dbReference type="GO" id="GO:0005886">
    <property type="term" value="C:plasma membrane"/>
    <property type="evidence" value="ECO:0007669"/>
    <property type="project" value="TreeGrafter"/>
</dbReference>
<evidence type="ECO:0000256" key="1">
    <source>
        <dbReference type="ARBA" id="ARBA00004245"/>
    </source>
</evidence>
<dbReference type="InParanoid" id="A0A1C7MVL8"/>